<dbReference type="Proteomes" id="UP000236327">
    <property type="component" value="Unassembled WGS sequence"/>
</dbReference>
<dbReference type="InterPro" id="IPR001279">
    <property type="entry name" value="Metallo-B-lactamas"/>
</dbReference>
<dbReference type="Gene3D" id="1.10.10.10">
    <property type="entry name" value="Winged helix-like DNA-binding domain superfamily/Winged helix DNA-binding domain"/>
    <property type="match status" value="1"/>
</dbReference>
<dbReference type="SUPFAM" id="SSF56281">
    <property type="entry name" value="Metallo-hydrolase/oxidoreductase"/>
    <property type="match status" value="1"/>
</dbReference>
<sequence length="302" mass="32430">MNALAETDRPYTVAEPIGPLVRRVLARNPSPFTYTGTQTYIVGAAGEGAGEVAVIDPGPDEAEHIDALMAAIGNDKVVAICCTHTHRDHSPAAAPLAALTGAPIVGCAPLVLSDDGPRADASFDAGYAPDRVLADGEAVSGKGWTLRAVATPGHTSNHLCFALERDGEETGALFTGDHVMGWSTSVVSPPDGDMTAYMESLARLYAREQDTVYYPAHGPEVTRPRQLVRGMIGHRRQRERQILRQIESGVTTIAAMVPLMYKGVDERLWPAAGRSVLAHLLDLEKRGITMRQEDEWTLIATN</sequence>
<evidence type="ECO:0000259" key="1">
    <source>
        <dbReference type="SMART" id="SM00849"/>
    </source>
</evidence>
<keyword evidence="3" id="KW-1185">Reference proteome</keyword>
<dbReference type="GO" id="GO:0016787">
    <property type="term" value="F:hydrolase activity"/>
    <property type="evidence" value="ECO:0007669"/>
    <property type="project" value="UniProtKB-KW"/>
</dbReference>
<dbReference type="AlphaFoldDB" id="A0A2K2FUS7"/>
<accession>A0A2K2FUS7</accession>
<dbReference type="InterPro" id="IPR036866">
    <property type="entry name" value="RibonucZ/Hydroxyglut_hydro"/>
</dbReference>
<dbReference type="CDD" id="cd16278">
    <property type="entry name" value="metallo-hydrolase-like_MBL-fold"/>
    <property type="match status" value="1"/>
</dbReference>
<reference evidence="2 3" key="1">
    <citation type="submission" date="2016-05" db="EMBL/GenBank/DDBJ databases">
        <title>Complete genome sequence of Novosphingobium guangzhouense SA925(T).</title>
        <authorList>
            <person name="Sha S."/>
        </authorList>
    </citation>
    <scope>NUCLEOTIDE SEQUENCE [LARGE SCALE GENOMIC DNA]</scope>
    <source>
        <strain evidence="2 3">SA925</strain>
    </source>
</reference>
<dbReference type="Gene3D" id="3.60.15.10">
    <property type="entry name" value="Ribonuclease Z/Hydroxyacylglutathione hydrolase-like"/>
    <property type="match status" value="1"/>
</dbReference>
<gene>
    <name evidence="2" type="ORF">A8V01_09230</name>
</gene>
<evidence type="ECO:0000313" key="3">
    <source>
        <dbReference type="Proteomes" id="UP000236327"/>
    </source>
</evidence>
<dbReference type="InterPro" id="IPR041516">
    <property type="entry name" value="LACTB2_WH"/>
</dbReference>
<dbReference type="Pfam" id="PF00753">
    <property type="entry name" value="Lactamase_B"/>
    <property type="match status" value="1"/>
</dbReference>
<evidence type="ECO:0000313" key="2">
    <source>
        <dbReference type="EMBL" id="PNU02547.1"/>
    </source>
</evidence>
<proteinExistence type="predicted"/>
<dbReference type="Pfam" id="PF17778">
    <property type="entry name" value="WHD_BLACT"/>
    <property type="match status" value="1"/>
</dbReference>
<dbReference type="PANTHER" id="PTHR23131">
    <property type="entry name" value="ENDORIBONUCLEASE LACTB2"/>
    <property type="match status" value="1"/>
</dbReference>
<organism evidence="2 3">
    <name type="scientific">Novosphingobium guangzhouense</name>
    <dbReference type="NCBI Taxonomy" id="1850347"/>
    <lineage>
        <taxon>Bacteria</taxon>
        <taxon>Pseudomonadati</taxon>
        <taxon>Pseudomonadota</taxon>
        <taxon>Alphaproteobacteria</taxon>
        <taxon>Sphingomonadales</taxon>
        <taxon>Sphingomonadaceae</taxon>
        <taxon>Novosphingobium</taxon>
    </lineage>
</organism>
<protein>
    <submittedName>
        <fullName evidence="2">MBL fold metallo-hydrolase</fullName>
    </submittedName>
</protein>
<dbReference type="SMART" id="SM00849">
    <property type="entry name" value="Lactamase_B"/>
    <property type="match status" value="1"/>
</dbReference>
<dbReference type="InterPro" id="IPR036388">
    <property type="entry name" value="WH-like_DNA-bd_sf"/>
</dbReference>
<dbReference type="PANTHER" id="PTHR23131:SF0">
    <property type="entry name" value="ENDORIBONUCLEASE LACTB2"/>
    <property type="match status" value="1"/>
</dbReference>
<dbReference type="OrthoDB" id="9788263at2"/>
<dbReference type="InterPro" id="IPR050662">
    <property type="entry name" value="Sec-metab_biosynth-thioest"/>
</dbReference>
<dbReference type="RefSeq" id="WP_103098717.1">
    <property type="nucleotide sequence ID" value="NZ_LYMM01000073.1"/>
</dbReference>
<dbReference type="EMBL" id="LYMM01000073">
    <property type="protein sequence ID" value="PNU02547.1"/>
    <property type="molecule type" value="Genomic_DNA"/>
</dbReference>
<name>A0A2K2FUS7_9SPHN</name>
<keyword evidence="2" id="KW-0378">Hydrolase</keyword>
<comment type="caution">
    <text evidence="2">The sequence shown here is derived from an EMBL/GenBank/DDBJ whole genome shotgun (WGS) entry which is preliminary data.</text>
</comment>
<feature type="domain" description="Metallo-beta-lactamase" evidence="1">
    <location>
        <begin position="36"/>
        <end position="217"/>
    </location>
</feature>